<dbReference type="AlphaFoldDB" id="A0A2N7VM24"/>
<dbReference type="Proteomes" id="UP000235347">
    <property type="component" value="Unassembled WGS sequence"/>
</dbReference>
<reference evidence="3 4" key="1">
    <citation type="submission" date="2018-01" db="EMBL/GenBank/DDBJ databases">
        <title>Whole genome analyses suggest that Burkholderia sensu lato contains two further novel genera in the rhizoxinica-symbiotica group Mycetohabitans gen. nov., and Trinickia gen. nov.: implications for the evolution of diazotrophy and nodulation in the Burkholderiaceae.</title>
        <authorList>
            <person name="Estrada-de los Santos P."/>
            <person name="Palmer M."/>
            <person name="Chavez-Ramirez B."/>
            <person name="Beukes C."/>
            <person name="Steenkamp E.T."/>
            <person name="Hirsch A.M."/>
            <person name="Manyaka P."/>
            <person name="Maluk M."/>
            <person name="Lafos M."/>
            <person name="Crook M."/>
            <person name="Gross E."/>
            <person name="Simon M.F."/>
            <person name="Bueno dos Reis Junior F."/>
            <person name="Poole P.S."/>
            <person name="Venter S.N."/>
            <person name="James E.K."/>
        </authorList>
    </citation>
    <scope>NUCLEOTIDE SEQUENCE [LARGE SCALE GENOMIC DNA]</scope>
    <source>
        <strain evidence="3 4">GP25-8</strain>
    </source>
</reference>
<feature type="region of interest" description="Disordered" evidence="1">
    <location>
        <begin position="1"/>
        <end position="23"/>
    </location>
</feature>
<gene>
    <name evidence="3" type="ORF">C0Z19_23255</name>
</gene>
<evidence type="ECO:0000256" key="1">
    <source>
        <dbReference type="SAM" id="MobiDB-lite"/>
    </source>
</evidence>
<evidence type="ECO:0000313" key="4">
    <source>
        <dbReference type="Proteomes" id="UP000235347"/>
    </source>
</evidence>
<dbReference type="RefSeq" id="WP_102612197.1">
    <property type="nucleotide sequence ID" value="NZ_CADIKD010000022.1"/>
</dbReference>
<feature type="domain" description="Oxidoreductase-like" evidence="2">
    <location>
        <begin position="15"/>
        <end position="54"/>
    </location>
</feature>
<accession>A0A2N7VM24</accession>
<dbReference type="EMBL" id="PNYB01000026">
    <property type="protein sequence ID" value="PMS18222.1"/>
    <property type="molecule type" value="Genomic_DNA"/>
</dbReference>
<keyword evidence="4" id="KW-1185">Reference proteome</keyword>
<evidence type="ECO:0000259" key="2">
    <source>
        <dbReference type="Pfam" id="PF09791"/>
    </source>
</evidence>
<organism evidence="3 4">
    <name type="scientific">Trinickia soli</name>
    <dbReference type="NCBI Taxonomy" id="380675"/>
    <lineage>
        <taxon>Bacteria</taxon>
        <taxon>Pseudomonadati</taxon>
        <taxon>Pseudomonadota</taxon>
        <taxon>Betaproteobacteria</taxon>
        <taxon>Burkholderiales</taxon>
        <taxon>Burkholderiaceae</taxon>
        <taxon>Trinickia</taxon>
    </lineage>
</organism>
<sequence>MPKAPRKQPSNADPRPTPPPRPTLEECCHSGCTPCVFDLYEEALERYEVALAAWEARQAGRRKGPCP</sequence>
<comment type="caution">
    <text evidence="3">The sequence shown here is derived from an EMBL/GenBank/DDBJ whole genome shotgun (WGS) entry which is preliminary data.</text>
</comment>
<protein>
    <submittedName>
        <fullName evidence="3">Oxidoreductase</fullName>
    </submittedName>
</protein>
<dbReference type="Pfam" id="PF09791">
    <property type="entry name" value="Oxidored-like"/>
    <property type="match status" value="1"/>
</dbReference>
<evidence type="ECO:0000313" key="3">
    <source>
        <dbReference type="EMBL" id="PMS18222.1"/>
    </source>
</evidence>
<dbReference type="InterPro" id="IPR019180">
    <property type="entry name" value="Oxidoreductase-like_N"/>
</dbReference>
<name>A0A2N7VM24_9BURK</name>
<proteinExistence type="predicted"/>